<sequence length="212" mass="25016">MEALRWLLKRVVNGGFLMGFQVRGRGGEGVKIFHLLFVDDTLVFHEGFKDHMTYLSWLLIWFEVISGLKINWDKSKLIPMVEEMFWEKVGYVEETIHLQSKENYPDLKSIVVKGAPRLRAARHPFTKAPLRHARRSPPARCDLIHRHEWTMFGILLFKGEGVEFNDWEIGSVERFPACLHGLRLYRDDEDRVFWTETKNNKFTIKLLNTVWS</sequence>
<comment type="caution">
    <text evidence="1">The sequence shown here is derived from an EMBL/GenBank/DDBJ whole genome shotgun (WGS) entry which is preliminary data.</text>
</comment>
<accession>A0A438EQ88</accession>
<protein>
    <recommendedName>
        <fullName evidence="3">Reverse transcriptase domain-containing protein</fullName>
    </recommendedName>
</protein>
<dbReference type="Proteomes" id="UP000288805">
    <property type="component" value="Unassembled WGS sequence"/>
</dbReference>
<reference evidence="1 2" key="1">
    <citation type="journal article" date="2018" name="PLoS Genet.">
        <title>Population sequencing reveals clonal diversity and ancestral inbreeding in the grapevine cultivar Chardonnay.</title>
        <authorList>
            <person name="Roach M.J."/>
            <person name="Johnson D.L."/>
            <person name="Bohlmann J."/>
            <person name="van Vuuren H.J."/>
            <person name="Jones S.J."/>
            <person name="Pretorius I.S."/>
            <person name="Schmidt S.A."/>
            <person name="Borneman A.R."/>
        </authorList>
    </citation>
    <scope>NUCLEOTIDE SEQUENCE [LARGE SCALE GENOMIC DNA]</scope>
    <source>
        <strain evidence="2">cv. Chardonnay</strain>
        <tissue evidence="1">Leaf</tissue>
    </source>
</reference>
<dbReference type="EMBL" id="QGNW01001220">
    <property type="protein sequence ID" value="RVW49827.1"/>
    <property type="molecule type" value="Genomic_DNA"/>
</dbReference>
<name>A0A438EQ88_VITVI</name>
<proteinExistence type="predicted"/>
<evidence type="ECO:0000313" key="2">
    <source>
        <dbReference type="Proteomes" id="UP000288805"/>
    </source>
</evidence>
<evidence type="ECO:0008006" key="3">
    <source>
        <dbReference type="Google" id="ProtNLM"/>
    </source>
</evidence>
<dbReference type="AlphaFoldDB" id="A0A438EQ88"/>
<organism evidence="1 2">
    <name type="scientific">Vitis vinifera</name>
    <name type="common">Grape</name>
    <dbReference type="NCBI Taxonomy" id="29760"/>
    <lineage>
        <taxon>Eukaryota</taxon>
        <taxon>Viridiplantae</taxon>
        <taxon>Streptophyta</taxon>
        <taxon>Embryophyta</taxon>
        <taxon>Tracheophyta</taxon>
        <taxon>Spermatophyta</taxon>
        <taxon>Magnoliopsida</taxon>
        <taxon>eudicotyledons</taxon>
        <taxon>Gunneridae</taxon>
        <taxon>Pentapetalae</taxon>
        <taxon>rosids</taxon>
        <taxon>Vitales</taxon>
        <taxon>Vitaceae</taxon>
        <taxon>Viteae</taxon>
        <taxon>Vitis</taxon>
    </lineage>
</organism>
<gene>
    <name evidence="1" type="ORF">CK203_069958</name>
</gene>
<evidence type="ECO:0000313" key="1">
    <source>
        <dbReference type="EMBL" id="RVW49827.1"/>
    </source>
</evidence>